<organism evidence="2 3">
    <name type="scientific">Candidatus Phocaeicola faecigallinarum</name>
    <dbReference type="NCBI Taxonomy" id="2838732"/>
    <lineage>
        <taxon>Bacteria</taxon>
        <taxon>Pseudomonadati</taxon>
        <taxon>Bacteroidota</taxon>
        <taxon>Bacteroidia</taxon>
        <taxon>Bacteroidales</taxon>
        <taxon>Bacteroidaceae</taxon>
        <taxon>Phocaeicola</taxon>
    </lineage>
</organism>
<protein>
    <submittedName>
        <fullName evidence="2">Uncharacterized protein</fullName>
    </submittedName>
</protein>
<evidence type="ECO:0000313" key="3">
    <source>
        <dbReference type="Proteomes" id="UP000783796"/>
    </source>
</evidence>
<keyword evidence="1" id="KW-1133">Transmembrane helix</keyword>
<evidence type="ECO:0000256" key="1">
    <source>
        <dbReference type="SAM" id="Phobius"/>
    </source>
</evidence>
<keyword evidence="1" id="KW-0472">Membrane</keyword>
<comment type="caution">
    <text evidence="2">The sequence shown here is derived from an EMBL/GenBank/DDBJ whole genome shotgun (WGS) entry which is preliminary data.</text>
</comment>
<name>A0A948TBF6_9BACT</name>
<dbReference type="AlphaFoldDB" id="A0A948TBF6"/>
<keyword evidence="1" id="KW-0812">Transmembrane</keyword>
<accession>A0A948TBF6</accession>
<sequence length="377" mass="42631">MRFRTVVKIGVGLSVLLFCVGVAFYSFLSLTDAEKGKDINMFALIPDDCNGVLDTDNICYYTSEFPRTSYAIDLDTLHHSELINNILTDISKYTSVNTHGLSNQIKRLMISFHNSTSVKDVVAYFNISGGGNKFVLDILRQKYGPDIYPKTEVYRGRKIEIYPLGKTANFLSVLSGEGYIVVSYHKKLIEHVIDAVKDGTSLANEAVFKKHQMKKSANYLTFYGRTGSFPLLADNKNVWSEFELHLNSDVLYLSGSMYEPDSCMHDANLRLDNIRNVLSDSILIVSGREKVDSCITNAISKSRSSIFYHCLSNLSREASYIMVADMDKVVQNIDQYSPYVPEFICDNIELFRPFIMSSQITEVDGGFSHIYVFTYKD</sequence>
<dbReference type="EMBL" id="JAHLFW010000057">
    <property type="protein sequence ID" value="MBU3837952.1"/>
    <property type="molecule type" value="Genomic_DNA"/>
</dbReference>
<reference evidence="2" key="2">
    <citation type="submission" date="2021-04" db="EMBL/GenBank/DDBJ databases">
        <authorList>
            <person name="Gilroy R."/>
        </authorList>
    </citation>
    <scope>NUCLEOTIDE SEQUENCE</scope>
    <source>
        <strain evidence="2">G4-2901</strain>
    </source>
</reference>
<reference evidence="2" key="1">
    <citation type="journal article" date="2021" name="PeerJ">
        <title>Extensive microbial diversity within the chicken gut microbiome revealed by metagenomics and culture.</title>
        <authorList>
            <person name="Gilroy R."/>
            <person name="Ravi A."/>
            <person name="Getino M."/>
            <person name="Pursley I."/>
            <person name="Horton D.L."/>
            <person name="Alikhan N.F."/>
            <person name="Baker D."/>
            <person name="Gharbi K."/>
            <person name="Hall N."/>
            <person name="Watson M."/>
            <person name="Adriaenssens E.M."/>
            <person name="Foster-Nyarko E."/>
            <person name="Jarju S."/>
            <person name="Secka A."/>
            <person name="Antonio M."/>
            <person name="Oren A."/>
            <person name="Chaudhuri R.R."/>
            <person name="La Ragione R."/>
            <person name="Hildebrand F."/>
            <person name="Pallen M.J."/>
        </authorList>
    </citation>
    <scope>NUCLEOTIDE SEQUENCE</scope>
    <source>
        <strain evidence="2">G4-2901</strain>
    </source>
</reference>
<proteinExistence type="predicted"/>
<evidence type="ECO:0000313" key="2">
    <source>
        <dbReference type="EMBL" id="MBU3837952.1"/>
    </source>
</evidence>
<feature type="transmembrane region" description="Helical" evidence="1">
    <location>
        <begin position="7"/>
        <end position="28"/>
    </location>
</feature>
<dbReference type="Proteomes" id="UP000783796">
    <property type="component" value="Unassembled WGS sequence"/>
</dbReference>
<gene>
    <name evidence="2" type="ORF">H9777_06490</name>
</gene>